<organism evidence="1 2">
    <name type="scientific">Pristionchus pacificus</name>
    <name type="common">Parasitic nematode worm</name>
    <dbReference type="NCBI Taxonomy" id="54126"/>
    <lineage>
        <taxon>Eukaryota</taxon>
        <taxon>Metazoa</taxon>
        <taxon>Ecdysozoa</taxon>
        <taxon>Nematoda</taxon>
        <taxon>Chromadorea</taxon>
        <taxon>Rhabditida</taxon>
        <taxon>Rhabditina</taxon>
        <taxon>Diplogasteromorpha</taxon>
        <taxon>Diplogasteroidea</taxon>
        <taxon>Neodiplogasteridae</taxon>
        <taxon>Pristionchus</taxon>
    </lineage>
</organism>
<reference evidence="1" key="2">
    <citation type="submission" date="2022-06" db="UniProtKB">
        <authorList>
            <consortium name="EnsemblMetazoa"/>
        </authorList>
    </citation>
    <scope>IDENTIFICATION</scope>
    <source>
        <strain evidence="1">PS312</strain>
    </source>
</reference>
<reference evidence="2" key="1">
    <citation type="journal article" date="2008" name="Nat. Genet.">
        <title>The Pristionchus pacificus genome provides a unique perspective on nematode lifestyle and parasitism.</title>
        <authorList>
            <person name="Dieterich C."/>
            <person name="Clifton S.W."/>
            <person name="Schuster L.N."/>
            <person name="Chinwalla A."/>
            <person name="Delehaunty K."/>
            <person name="Dinkelacker I."/>
            <person name="Fulton L."/>
            <person name="Fulton R."/>
            <person name="Godfrey J."/>
            <person name="Minx P."/>
            <person name="Mitreva M."/>
            <person name="Roeseler W."/>
            <person name="Tian H."/>
            <person name="Witte H."/>
            <person name="Yang S.P."/>
            <person name="Wilson R.K."/>
            <person name="Sommer R.J."/>
        </authorList>
    </citation>
    <scope>NUCLEOTIDE SEQUENCE [LARGE SCALE GENOMIC DNA]</scope>
    <source>
        <strain evidence="2">PS312</strain>
    </source>
</reference>
<accession>A0A8R1YDN9</accession>
<name>A0A2A6BCR7_PRIPA</name>
<dbReference type="AlphaFoldDB" id="A0A2A6BCR7"/>
<proteinExistence type="predicted"/>
<gene>
    <name evidence="1" type="primary">WBGene00105496</name>
</gene>
<evidence type="ECO:0000313" key="1">
    <source>
        <dbReference type="EnsemblMetazoa" id="PPA15942.1"/>
    </source>
</evidence>
<accession>A0A2A6BCR7</accession>
<sequence length="140" mass="16276">MVDLAALKEQLQEIINNLDEMKATEEDRTKLAEAVTNLKRKVKKVRESQELRVTLPTQSIVDALFRSVADKEEKQEKIQYPECFDYLMQGSEEAGWKAAEAKIRAHIKAKTEEVRKIWLEDSDEELEDKENKKNVKNKKA</sequence>
<protein>
    <submittedName>
        <fullName evidence="1">Uncharacterized protein</fullName>
    </submittedName>
</protein>
<dbReference type="Proteomes" id="UP000005239">
    <property type="component" value="Unassembled WGS sequence"/>
</dbReference>
<keyword evidence="2" id="KW-1185">Reference proteome</keyword>
<dbReference type="EnsemblMetazoa" id="PPA15942.1">
    <property type="protein sequence ID" value="PPA15942.1"/>
    <property type="gene ID" value="WBGene00105496"/>
</dbReference>
<evidence type="ECO:0000313" key="2">
    <source>
        <dbReference type="Proteomes" id="UP000005239"/>
    </source>
</evidence>